<keyword evidence="2" id="KW-1185">Reference proteome</keyword>
<comment type="caution">
    <text evidence="1">The sequence shown here is derived from an EMBL/GenBank/DDBJ whole genome shotgun (WGS) entry which is preliminary data.</text>
</comment>
<protein>
    <submittedName>
        <fullName evidence="1">Uncharacterized protein</fullName>
    </submittedName>
</protein>
<evidence type="ECO:0000313" key="2">
    <source>
        <dbReference type="Proteomes" id="UP001489719"/>
    </source>
</evidence>
<reference evidence="2" key="1">
    <citation type="journal article" date="2024" name="Front. Bioeng. Biotechnol.">
        <title>Genome-scale model development and genomic sequencing of the oleaginous clade Lipomyces.</title>
        <authorList>
            <person name="Czajka J.J."/>
            <person name="Han Y."/>
            <person name="Kim J."/>
            <person name="Mondo S.J."/>
            <person name="Hofstad B.A."/>
            <person name="Robles A."/>
            <person name="Haridas S."/>
            <person name="Riley R."/>
            <person name="LaButti K."/>
            <person name="Pangilinan J."/>
            <person name="Andreopoulos W."/>
            <person name="Lipzen A."/>
            <person name="Yan J."/>
            <person name="Wang M."/>
            <person name="Ng V."/>
            <person name="Grigoriev I.V."/>
            <person name="Spatafora J.W."/>
            <person name="Magnuson J.K."/>
            <person name="Baker S.E."/>
            <person name="Pomraning K.R."/>
        </authorList>
    </citation>
    <scope>NUCLEOTIDE SEQUENCE [LARGE SCALE GENOMIC DNA]</scope>
    <source>
        <strain evidence="2">CBS 10300</strain>
    </source>
</reference>
<sequence length="306" mass="34248">MIVNIDLEDRTWQIHLDGLLNILSQQSLHHRPSSMDNFGSLDLAIQICKSEGDVFRTLATCEMNSLGKAFLILDVAKLCLRPLTAKVEKVLKGATSRKIDVQKLRASIRQIQKNLKFFPKVCPMAEFDIDKVSSRDRLMNALLLVRWNDYHCLQLITADLLLTTGSFLYSCQGYEVTRESSILSGTIYEAAESICSAVPAILETEPIQMTDQSSESMKKPIRGLLVLWHLCCILKAPKLSQFQQDWIRETLWSIGNHAFIPQASALAISKGQNAEWTDVLAGLVLVRVALSKELLGLFSECGIVLQ</sequence>
<gene>
    <name evidence="1" type="ORF">V1517DRAFT_26131</name>
</gene>
<proteinExistence type="predicted"/>
<name>A0ACC3TFC6_9ASCO</name>
<dbReference type="Proteomes" id="UP001489719">
    <property type="component" value="Unassembled WGS sequence"/>
</dbReference>
<accession>A0ACC3TFC6</accession>
<dbReference type="EMBL" id="MU970156">
    <property type="protein sequence ID" value="KAK9319888.1"/>
    <property type="molecule type" value="Genomic_DNA"/>
</dbReference>
<evidence type="ECO:0000313" key="1">
    <source>
        <dbReference type="EMBL" id="KAK9319888.1"/>
    </source>
</evidence>
<organism evidence="1 2">
    <name type="scientific">Lipomyces orientalis</name>
    <dbReference type="NCBI Taxonomy" id="1233043"/>
    <lineage>
        <taxon>Eukaryota</taxon>
        <taxon>Fungi</taxon>
        <taxon>Dikarya</taxon>
        <taxon>Ascomycota</taxon>
        <taxon>Saccharomycotina</taxon>
        <taxon>Lipomycetes</taxon>
        <taxon>Lipomycetales</taxon>
        <taxon>Lipomycetaceae</taxon>
        <taxon>Lipomyces</taxon>
    </lineage>
</organism>